<name>A0A5N6MER2_9MICC</name>
<reference evidence="3 4" key="1">
    <citation type="submission" date="2019-08" db="EMBL/GenBank/DDBJ databases">
        <title>Arthrobacter sp. nov., isolated from plateau pika and Tibetan wild ass.</title>
        <authorList>
            <person name="Ge Y."/>
        </authorList>
    </citation>
    <scope>NUCLEOTIDE SEQUENCE [LARGE SCALE GENOMIC DNA]</scope>
    <source>
        <strain evidence="3 4">785</strain>
    </source>
</reference>
<gene>
    <name evidence="3" type="ORF">GD627_14900</name>
</gene>
<dbReference type="AlphaFoldDB" id="A0A5N6MER2"/>
<sequence>MKDAAMISELPVAVIGAGPVGLAAAAELLERGLTPVIFEAGAAPAAAVASWGHIRLFSPWQYDVDAAARRLLAATGWQEPDAETLPTGAELHGRYLQPLAEVPAIADALHTSTRVLAVSREGLDKTRTGGREDTPFLLRVEDAEGTVTDYRARAVIDASGTWGTPNPLGQAGLPAVGEAEAFTAGLITGPLPDVVGRDRARFAGKHVLVVGAGHSAANTLLALGELAEQEPGTRISWAIRSASAAGVYGGGDLDGLPARGALGSRLRTLVADGRIELHTAFTITGFKTSGTLAVIGSTPYGEKQLEVDLLVPATGFRPDLDLLREIRLDLDPVVEAPRELGPLIDPEFHSCGTVAPHGARMLSHPEKDFYIVGMKSYGRAPTFLMATGYEQVRSIAAALAGDQQAADDVQLVLPETGVCSTDLGGSCDAPAADGSAEAASCCGTAPEPALEQAASCCGAPETVTESEPTESSCCSTPEPAFLGIPTGLEHGRSAERES</sequence>
<dbReference type="PRINTS" id="PR00411">
    <property type="entry name" value="PNDRDTASEI"/>
</dbReference>
<dbReference type="GO" id="GO:0050660">
    <property type="term" value="F:flavin adenine dinucleotide binding"/>
    <property type="evidence" value="ECO:0007669"/>
    <property type="project" value="TreeGrafter"/>
</dbReference>
<dbReference type="GO" id="GO:0004497">
    <property type="term" value="F:monooxygenase activity"/>
    <property type="evidence" value="ECO:0007669"/>
    <property type="project" value="TreeGrafter"/>
</dbReference>
<evidence type="ECO:0000256" key="1">
    <source>
        <dbReference type="ARBA" id="ARBA00023002"/>
    </source>
</evidence>
<evidence type="ECO:0000313" key="4">
    <source>
        <dbReference type="Proteomes" id="UP000326852"/>
    </source>
</evidence>
<dbReference type="PRINTS" id="PR00368">
    <property type="entry name" value="FADPNR"/>
</dbReference>
<dbReference type="SUPFAM" id="SSF51905">
    <property type="entry name" value="FAD/NAD(P)-binding domain"/>
    <property type="match status" value="1"/>
</dbReference>
<dbReference type="PANTHER" id="PTHR43539">
    <property type="entry name" value="FLAVIN-BINDING MONOOXYGENASE-LIKE PROTEIN (AFU_ORTHOLOGUE AFUA_4G09220)"/>
    <property type="match status" value="1"/>
</dbReference>
<protein>
    <submittedName>
        <fullName evidence="3">NAD(P)-binding protein</fullName>
    </submittedName>
</protein>
<keyword evidence="4" id="KW-1185">Reference proteome</keyword>
<feature type="region of interest" description="Disordered" evidence="2">
    <location>
        <begin position="458"/>
        <end position="498"/>
    </location>
</feature>
<feature type="compositionally biased region" description="Low complexity" evidence="2">
    <location>
        <begin position="460"/>
        <end position="479"/>
    </location>
</feature>
<evidence type="ECO:0000256" key="2">
    <source>
        <dbReference type="SAM" id="MobiDB-lite"/>
    </source>
</evidence>
<feature type="compositionally biased region" description="Basic and acidic residues" evidence="2">
    <location>
        <begin position="489"/>
        <end position="498"/>
    </location>
</feature>
<dbReference type="PANTHER" id="PTHR43539:SF78">
    <property type="entry name" value="FLAVIN-CONTAINING MONOOXYGENASE"/>
    <property type="match status" value="1"/>
</dbReference>
<proteinExistence type="predicted"/>
<dbReference type="Gene3D" id="3.50.50.60">
    <property type="entry name" value="FAD/NAD(P)-binding domain"/>
    <property type="match status" value="1"/>
</dbReference>
<keyword evidence="1" id="KW-0560">Oxidoreductase</keyword>
<dbReference type="Proteomes" id="UP000326852">
    <property type="component" value="Unassembled WGS sequence"/>
</dbReference>
<accession>A0A5N6MER2</accession>
<evidence type="ECO:0000313" key="3">
    <source>
        <dbReference type="EMBL" id="KAD3455996.1"/>
    </source>
</evidence>
<dbReference type="Pfam" id="PF13738">
    <property type="entry name" value="Pyr_redox_3"/>
    <property type="match status" value="1"/>
</dbReference>
<dbReference type="InterPro" id="IPR036188">
    <property type="entry name" value="FAD/NAD-bd_sf"/>
</dbReference>
<dbReference type="InterPro" id="IPR050982">
    <property type="entry name" value="Auxin_biosynth/cation_transpt"/>
</dbReference>
<dbReference type="EMBL" id="VTFX01000006">
    <property type="protein sequence ID" value="KAD3455996.1"/>
    <property type="molecule type" value="Genomic_DNA"/>
</dbReference>
<comment type="caution">
    <text evidence="3">The sequence shown here is derived from an EMBL/GenBank/DDBJ whole genome shotgun (WGS) entry which is preliminary data.</text>
</comment>
<organism evidence="3 4">
    <name type="scientific">Arthrobacter yangruifuii</name>
    <dbReference type="NCBI Taxonomy" id="2606616"/>
    <lineage>
        <taxon>Bacteria</taxon>
        <taxon>Bacillati</taxon>
        <taxon>Actinomycetota</taxon>
        <taxon>Actinomycetes</taxon>
        <taxon>Micrococcales</taxon>
        <taxon>Micrococcaceae</taxon>
        <taxon>Arthrobacter</taxon>
    </lineage>
</organism>